<accession>A0A813GEM8</accession>
<dbReference type="Proteomes" id="UP000654075">
    <property type="component" value="Unassembled WGS sequence"/>
</dbReference>
<feature type="compositionally biased region" description="Basic and acidic residues" evidence="1">
    <location>
        <begin position="225"/>
        <end position="278"/>
    </location>
</feature>
<dbReference type="OMA" id="GCEREQT"/>
<proteinExistence type="predicted"/>
<evidence type="ECO:0000256" key="1">
    <source>
        <dbReference type="SAM" id="MobiDB-lite"/>
    </source>
</evidence>
<keyword evidence="3" id="KW-1185">Reference proteome</keyword>
<comment type="caution">
    <text evidence="2">The sequence shown here is derived from an EMBL/GenBank/DDBJ whole genome shotgun (WGS) entry which is preliminary data.</text>
</comment>
<sequence length="792" mass="87723">MALSAAATDVDPTACRDDSSVGACDTTPLQQLSTKDSSTPSPSAPNNNAAAKVNSTDDAVPPGAGSEVSDDDLQVVSVKIVPPPRIRNGRGGEVVSNPTDGFVPLPIKRELLDDGDKDRLEDTKRDQESRLDASSQQEPRNGKNRGQEPGQVSEVVASTLGQAQPEPSSPMVAVKIESGLEVTPAKIVLADGRKRRLLRKTSVDEVKHEFWAPIKCEPGVQSVKVEKEEWPTDVKPEDVKDEMIEAKEELSESESVKPEDVKDELYDEQVKDEIKEEVKEESDEDQELYDSSSVKSEVKEECEEEIKQEPGVHDSNWIKSECKEEFTTKVKREPTIKREPPDGFSEASRPLPFKRRRIIVKSEPAEFGAGVSSPLASPPPPLFTKMLPGWIQLCSKLVGCRNSYHRLTKPQQREFRRYIESGEEDHAVLAKLAAENAVARPSSRGSSKEPGAYMWPWMRDLKIRLRAGRGWAPTEDGAPRMQDFGGTQVWESRAARSPEEATKPSSLLVPGAAEAIASTAGLASGGASPGIGVRATTVSAASSGQPVRVIARLSKQSGILGVRWHPINFGWQLRYHDQKDPAQKKQLSMGFAITHYQKPGMSWEEAEEAARLAAKAAREDLIKRGNIKDTPSKISKPKFTSNVAGVTWTESSKSWHYRLRDQTVRPEKLLGGGFVKANDTSEAEIFRARAEAEEKMNELYDKHGLQRHVWGADKEVKSASELIHRESSVPGVKWEPTEDCWHTRLTIDGKCIHRRFRPKDGTPEEVDRCHQECVAAQRELKERKARGEKSQK</sequence>
<reference evidence="2" key="1">
    <citation type="submission" date="2021-02" db="EMBL/GenBank/DDBJ databases">
        <authorList>
            <person name="Dougan E. K."/>
            <person name="Rhodes N."/>
            <person name="Thang M."/>
            <person name="Chan C."/>
        </authorList>
    </citation>
    <scope>NUCLEOTIDE SEQUENCE</scope>
</reference>
<feature type="compositionally biased region" description="Low complexity" evidence="1">
    <location>
        <begin position="37"/>
        <end position="51"/>
    </location>
</feature>
<feature type="compositionally biased region" description="Basic and acidic residues" evidence="1">
    <location>
        <begin position="107"/>
        <end position="131"/>
    </location>
</feature>
<feature type="compositionally biased region" description="Acidic residues" evidence="1">
    <location>
        <begin position="279"/>
        <end position="288"/>
    </location>
</feature>
<evidence type="ECO:0000313" key="3">
    <source>
        <dbReference type="Proteomes" id="UP000654075"/>
    </source>
</evidence>
<organism evidence="2 3">
    <name type="scientific">Polarella glacialis</name>
    <name type="common">Dinoflagellate</name>
    <dbReference type="NCBI Taxonomy" id="89957"/>
    <lineage>
        <taxon>Eukaryota</taxon>
        <taxon>Sar</taxon>
        <taxon>Alveolata</taxon>
        <taxon>Dinophyceae</taxon>
        <taxon>Suessiales</taxon>
        <taxon>Suessiaceae</taxon>
        <taxon>Polarella</taxon>
    </lineage>
</organism>
<feature type="region of interest" description="Disordered" evidence="1">
    <location>
        <begin position="225"/>
        <end position="313"/>
    </location>
</feature>
<dbReference type="AlphaFoldDB" id="A0A813GEM8"/>
<feature type="compositionally biased region" description="Polar residues" evidence="1">
    <location>
        <begin position="27"/>
        <end position="36"/>
    </location>
</feature>
<protein>
    <submittedName>
        <fullName evidence="2">Uncharacterized protein</fullName>
    </submittedName>
</protein>
<dbReference type="EMBL" id="CAJNNV010028649">
    <property type="protein sequence ID" value="CAE8625347.1"/>
    <property type="molecule type" value="Genomic_DNA"/>
</dbReference>
<evidence type="ECO:0000313" key="2">
    <source>
        <dbReference type="EMBL" id="CAE8625347.1"/>
    </source>
</evidence>
<gene>
    <name evidence="2" type="ORF">PGLA1383_LOCUS42351</name>
</gene>
<feature type="region of interest" description="Disordered" evidence="1">
    <location>
        <begin position="1"/>
        <end position="169"/>
    </location>
</feature>
<name>A0A813GEM8_POLGL</name>